<dbReference type="Gene3D" id="3.10.10.10">
    <property type="entry name" value="HIV Type 1 Reverse Transcriptase, subunit A, domain 1"/>
    <property type="match status" value="1"/>
</dbReference>
<dbReference type="OrthoDB" id="6782159at2759"/>
<protein>
    <recommendedName>
        <fullName evidence="2">Reverse transcriptase/retrotransposon-derived protein RNase H-like domain-containing protein</fullName>
    </recommendedName>
</protein>
<dbReference type="PANTHER" id="PTHR33064">
    <property type="entry name" value="POL PROTEIN"/>
    <property type="match status" value="1"/>
</dbReference>
<comment type="caution">
    <text evidence="3">The sequence shown here is derived from an EMBL/GenBank/DDBJ whole genome shotgun (WGS) entry which is preliminary data.</text>
</comment>
<dbReference type="GO" id="GO:0071897">
    <property type="term" value="P:DNA biosynthetic process"/>
    <property type="evidence" value="ECO:0007669"/>
    <property type="project" value="UniProtKB-ARBA"/>
</dbReference>
<dbReference type="InterPro" id="IPR041577">
    <property type="entry name" value="RT_RNaseH_2"/>
</dbReference>
<feature type="compositionally biased region" description="Basic and acidic residues" evidence="1">
    <location>
        <begin position="68"/>
        <end position="85"/>
    </location>
</feature>
<evidence type="ECO:0000313" key="4">
    <source>
        <dbReference type="Proteomes" id="UP000801492"/>
    </source>
</evidence>
<sequence length="359" mass="40234">MEPNIRERKLILLAMKKQIENAEEWRTVNTSTPSEDKENTPLTSVEQPSSECDNDDLLYDTTYVPDKVNSDSDSARVDDLNRDDSGTNGVSNVKTNLRSNTSALSSRASTPNYSSSSSQATPLSILTSPLKKNSKAHNYSILSSFMYDPNEKSVASLDRHVLRAKWQINGITFIKNAKIVIDVEEKSWLFSNETDNVFELQFEDSLGRKDAKSPQICVEEVLCVDEDHMLSSDEKDALDKLLNNLVKSLSTAKPQKKVLRKEMNEMLSSEVIEPPWASPVVLVPKNDNTWRVAFDQLMDALISPPILQQADKSLPLEIQTDASGYASRAVLLQGEGYEEKPIKNARRLMTPAEKNYDTT</sequence>
<accession>A0A8K0C632</accession>
<feature type="domain" description="Reverse transcriptase/retrotransposon-derived protein RNase H-like" evidence="2">
    <location>
        <begin position="292"/>
        <end position="359"/>
    </location>
</feature>
<keyword evidence="4" id="KW-1185">Reference proteome</keyword>
<evidence type="ECO:0000259" key="2">
    <source>
        <dbReference type="Pfam" id="PF17919"/>
    </source>
</evidence>
<dbReference type="AlphaFoldDB" id="A0A8K0C632"/>
<organism evidence="3 4">
    <name type="scientific">Ignelater luminosus</name>
    <name type="common">Cucubano</name>
    <name type="synonym">Pyrophorus luminosus</name>
    <dbReference type="NCBI Taxonomy" id="2038154"/>
    <lineage>
        <taxon>Eukaryota</taxon>
        <taxon>Metazoa</taxon>
        <taxon>Ecdysozoa</taxon>
        <taxon>Arthropoda</taxon>
        <taxon>Hexapoda</taxon>
        <taxon>Insecta</taxon>
        <taxon>Pterygota</taxon>
        <taxon>Neoptera</taxon>
        <taxon>Endopterygota</taxon>
        <taxon>Coleoptera</taxon>
        <taxon>Polyphaga</taxon>
        <taxon>Elateriformia</taxon>
        <taxon>Elateroidea</taxon>
        <taxon>Elateridae</taxon>
        <taxon>Agrypninae</taxon>
        <taxon>Pyrophorini</taxon>
        <taxon>Ignelater</taxon>
    </lineage>
</organism>
<evidence type="ECO:0000256" key="1">
    <source>
        <dbReference type="SAM" id="MobiDB-lite"/>
    </source>
</evidence>
<reference evidence="3" key="1">
    <citation type="submission" date="2019-08" db="EMBL/GenBank/DDBJ databases">
        <title>The genome of the North American firefly Photinus pyralis.</title>
        <authorList>
            <consortium name="Photinus pyralis genome working group"/>
            <person name="Fallon T.R."/>
            <person name="Sander Lower S.E."/>
            <person name="Weng J.-K."/>
        </authorList>
    </citation>
    <scope>NUCLEOTIDE SEQUENCE</scope>
    <source>
        <strain evidence="3">TRF0915ILg1</strain>
        <tissue evidence="3">Whole body</tissue>
    </source>
</reference>
<dbReference type="Proteomes" id="UP000801492">
    <property type="component" value="Unassembled WGS sequence"/>
</dbReference>
<feature type="compositionally biased region" description="Polar residues" evidence="1">
    <location>
        <begin position="86"/>
        <end position="121"/>
    </location>
</feature>
<proteinExistence type="predicted"/>
<dbReference type="InterPro" id="IPR051320">
    <property type="entry name" value="Viral_Replic_Matur_Polypro"/>
</dbReference>
<dbReference type="InterPro" id="IPR043502">
    <property type="entry name" value="DNA/RNA_pol_sf"/>
</dbReference>
<name>A0A8K0C632_IGNLU</name>
<dbReference type="EMBL" id="VTPC01090854">
    <property type="protein sequence ID" value="KAF2881109.1"/>
    <property type="molecule type" value="Genomic_DNA"/>
</dbReference>
<dbReference type="SUPFAM" id="SSF56672">
    <property type="entry name" value="DNA/RNA polymerases"/>
    <property type="match status" value="1"/>
</dbReference>
<feature type="region of interest" description="Disordered" evidence="1">
    <location>
        <begin position="22"/>
        <end position="121"/>
    </location>
</feature>
<gene>
    <name evidence="3" type="ORF">ILUMI_25057</name>
</gene>
<evidence type="ECO:0000313" key="3">
    <source>
        <dbReference type="EMBL" id="KAF2881109.1"/>
    </source>
</evidence>
<dbReference type="Pfam" id="PF17919">
    <property type="entry name" value="RT_RNaseH_2"/>
    <property type="match status" value="1"/>
</dbReference>
<feature type="compositionally biased region" description="Polar residues" evidence="1">
    <location>
        <begin position="40"/>
        <end position="51"/>
    </location>
</feature>
<dbReference type="PANTHER" id="PTHR33064:SF37">
    <property type="entry name" value="RIBONUCLEASE H"/>
    <property type="match status" value="1"/>
</dbReference>